<dbReference type="GO" id="GO:0000287">
    <property type="term" value="F:magnesium ion binding"/>
    <property type="evidence" value="ECO:0007669"/>
    <property type="project" value="InterPro"/>
</dbReference>
<name>A0AAV5CZI3_ELECO</name>
<dbReference type="SUPFAM" id="SSF48576">
    <property type="entry name" value="Terpenoid synthases"/>
    <property type="match status" value="1"/>
</dbReference>
<dbReference type="AlphaFoldDB" id="A0AAV5CZI3"/>
<gene>
    <name evidence="2" type="primary">ga21040</name>
    <name evidence="2" type="ORF">PR202_ga21040</name>
</gene>
<dbReference type="Pfam" id="PF03936">
    <property type="entry name" value="Terpene_synth_C"/>
    <property type="match status" value="1"/>
</dbReference>
<comment type="caution">
    <text evidence="2">The sequence shown here is derived from an EMBL/GenBank/DDBJ whole genome shotgun (WGS) entry which is preliminary data.</text>
</comment>
<evidence type="ECO:0000313" key="3">
    <source>
        <dbReference type="Proteomes" id="UP001054889"/>
    </source>
</evidence>
<evidence type="ECO:0000259" key="1">
    <source>
        <dbReference type="Pfam" id="PF03936"/>
    </source>
</evidence>
<feature type="domain" description="Terpene synthase metal-binding" evidence="1">
    <location>
        <begin position="1"/>
        <end position="61"/>
    </location>
</feature>
<dbReference type="Gene3D" id="1.10.600.10">
    <property type="entry name" value="Farnesyl Diphosphate Synthase"/>
    <property type="match status" value="1"/>
</dbReference>
<proteinExistence type="predicted"/>
<organism evidence="2 3">
    <name type="scientific">Eleusine coracana subsp. coracana</name>
    <dbReference type="NCBI Taxonomy" id="191504"/>
    <lineage>
        <taxon>Eukaryota</taxon>
        <taxon>Viridiplantae</taxon>
        <taxon>Streptophyta</taxon>
        <taxon>Embryophyta</taxon>
        <taxon>Tracheophyta</taxon>
        <taxon>Spermatophyta</taxon>
        <taxon>Magnoliopsida</taxon>
        <taxon>Liliopsida</taxon>
        <taxon>Poales</taxon>
        <taxon>Poaceae</taxon>
        <taxon>PACMAD clade</taxon>
        <taxon>Chloridoideae</taxon>
        <taxon>Cynodonteae</taxon>
        <taxon>Eleusininae</taxon>
        <taxon>Eleusine</taxon>
    </lineage>
</organism>
<sequence length="66" mass="7446">MDDVATKEAFEWVIGSTDIIKACGEVSRFMDDMAAFKNGRNKMDVASSVECYIEDHKVTSESPWPR</sequence>
<dbReference type="EMBL" id="BQKI01000010">
    <property type="protein sequence ID" value="GJN03581.1"/>
    <property type="molecule type" value="Genomic_DNA"/>
</dbReference>
<reference evidence="2" key="2">
    <citation type="submission" date="2021-12" db="EMBL/GenBank/DDBJ databases">
        <title>Resequencing data analysis of finger millet.</title>
        <authorList>
            <person name="Hatakeyama M."/>
            <person name="Aluri S."/>
            <person name="Balachadran M.T."/>
            <person name="Sivarajan S.R."/>
            <person name="Poveda L."/>
            <person name="Shimizu-Inatsugi R."/>
            <person name="Schlapbach R."/>
            <person name="Sreeman S.M."/>
            <person name="Shimizu K.K."/>
        </authorList>
    </citation>
    <scope>NUCLEOTIDE SEQUENCE</scope>
</reference>
<dbReference type="Proteomes" id="UP001054889">
    <property type="component" value="Unassembled WGS sequence"/>
</dbReference>
<evidence type="ECO:0000313" key="2">
    <source>
        <dbReference type="EMBL" id="GJN03581.1"/>
    </source>
</evidence>
<dbReference type="GO" id="GO:0010333">
    <property type="term" value="F:terpene synthase activity"/>
    <property type="evidence" value="ECO:0007669"/>
    <property type="project" value="InterPro"/>
</dbReference>
<accession>A0AAV5CZI3</accession>
<reference evidence="2" key="1">
    <citation type="journal article" date="2018" name="DNA Res.">
        <title>Multiple hybrid de novo genome assembly of finger millet, an orphan allotetraploid crop.</title>
        <authorList>
            <person name="Hatakeyama M."/>
            <person name="Aluri S."/>
            <person name="Balachadran M.T."/>
            <person name="Sivarajan S.R."/>
            <person name="Patrignani A."/>
            <person name="Gruter S."/>
            <person name="Poveda L."/>
            <person name="Shimizu-Inatsugi R."/>
            <person name="Baeten J."/>
            <person name="Francoijs K.J."/>
            <person name="Nataraja K.N."/>
            <person name="Reddy Y.A.N."/>
            <person name="Phadnis S."/>
            <person name="Ravikumar R.L."/>
            <person name="Schlapbach R."/>
            <person name="Sreeman S.M."/>
            <person name="Shimizu K.K."/>
        </authorList>
    </citation>
    <scope>NUCLEOTIDE SEQUENCE</scope>
</reference>
<dbReference type="InterPro" id="IPR005630">
    <property type="entry name" value="Terpene_synthase_metal-bd"/>
</dbReference>
<keyword evidence="3" id="KW-1185">Reference proteome</keyword>
<protein>
    <recommendedName>
        <fullName evidence="1">Terpene synthase metal-binding domain-containing protein</fullName>
    </recommendedName>
</protein>
<dbReference type="InterPro" id="IPR008949">
    <property type="entry name" value="Isoprenoid_synthase_dom_sf"/>
</dbReference>